<feature type="transmembrane region" description="Helical" evidence="1">
    <location>
        <begin position="12"/>
        <end position="37"/>
    </location>
</feature>
<keyword evidence="3" id="KW-1185">Reference proteome</keyword>
<evidence type="ECO:0000313" key="2">
    <source>
        <dbReference type="EMBL" id="KRZ10459.1"/>
    </source>
</evidence>
<evidence type="ECO:0000313" key="3">
    <source>
        <dbReference type="Proteomes" id="UP000055024"/>
    </source>
</evidence>
<evidence type="ECO:0000256" key="1">
    <source>
        <dbReference type="SAM" id="Phobius"/>
    </source>
</evidence>
<dbReference type="AlphaFoldDB" id="A0A0V1HIA7"/>
<dbReference type="EMBL" id="JYDP01000059">
    <property type="protein sequence ID" value="KRZ10459.1"/>
    <property type="molecule type" value="Genomic_DNA"/>
</dbReference>
<keyword evidence="1" id="KW-0812">Transmembrane</keyword>
<keyword evidence="1" id="KW-1133">Transmembrane helix</keyword>
<comment type="caution">
    <text evidence="2">The sequence shown here is derived from an EMBL/GenBank/DDBJ whole genome shotgun (WGS) entry which is preliminary data.</text>
</comment>
<accession>A0A0V1HIA7</accession>
<sequence length="71" mass="7861">MPNLAEATVSVVLVHIFESFSVVWSVAMKLVVLVFNFSETTIRSEMEVNAPNGGKIQQFSPTAEFCIKNVK</sequence>
<proteinExistence type="predicted"/>
<dbReference type="Proteomes" id="UP000055024">
    <property type="component" value="Unassembled WGS sequence"/>
</dbReference>
<keyword evidence="1" id="KW-0472">Membrane</keyword>
<organism evidence="2 3">
    <name type="scientific">Trichinella zimbabwensis</name>
    <dbReference type="NCBI Taxonomy" id="268475"/>
    <lineage>
        <taxon>Eukaryota</taxon>
        <taxon>Metazoa</taxon>
        <taxon>Ecdysozoa</taxon>
        <taxon>Nematoda</taxon>
        <taxon>Enoplea</taxon>
        <taxon>Dorylaimia</taxon>
        <taxon>Trichinellida</taxon>
        <taxon>Trichinellidae</taxon>
        <taxon>Trichinella</taxon>
    </lineage>
</organism>
<gene>
    <name evidence="2" type="ORF">T11_14897</name>
</gene>
<name>A0A0V1HIA7_9BILA</name>
<reference evidence="2 3" key="1">
    <citation type="submission" date="2015-01" db="EMBL/GenBank/DDBJ databases">
        <title>Evolution of Trichinella species and genotypes.</title>
        <authorList>
            <person name="Korhonen P.K."/>
            <person name="Edoardo P."/>
            <person name="Giuseppe L.R."/>
            <person name="Gasser R.B."/>
        </authorList>
    </citation>
    <scope>NUCLEOTIDE SEQUENCE [LARGE SCALE GENOMIC DNA]</scope>
    <source>
        <strain evidence="2">ISS1029</strain>
    </source>
</reference>
<protein>
    <submittedName>
        <fullName evidence="2">Uncharacterized protein</fullName>
    </submittedName>
</protein>